<dbReference type="EMBL" id="LRGB01004571">
    <property type="protein sequence ID" value="KZS02364.1"/>
    <property type="molecule type" value="Genomic_DNA"/>
</dbReference>
<evidence type="ECO:0000313" key="3">
    <source>
        <dbReference type="Proteomes" id="UP000076858"/>
    </source>
</evidence>
<keyword evidence="3" id="KW-1185">Reference proteome</keyword>
<proteinExistence type="predicted"/>
<keyword evidence="1" id="KW-0472">Membrane</keyword>
<evidence type="ECO:0000256" key="1">
    <source>
        <dbReference type="SAM" id="Phobius"/>
    </source>
</evidence>
<dbReference type="AlphaFoldDB" id="A0A164JHU1"/>
<comment type="caution">
    <text evidence="2">The sequence shown here is derived from an EMBL/GenBank/DDBJ whole genome shotgun (WGS) entry which is preliminary data.</text>
</comment>
<feature type="transmembrane region" description="Helical" evidence="1">
    <location>
        <begin position="39"/>
        <end position="56"/>
    </location>
</feature>
<dbReference type="Proteomes" id="UP000076858">
    <property type="component" value="Unassembled WGS sequence"/>
</dbReference>
<keyword evidence="1" id="KW-1133">Transmembrane helix</keyword>
<evidence type="ECO:0000313" key="2">
    <source>
        <dbReference type="EMBL" id="KZS02364.1"/>
    </source>
</evidence>
<organism evidence="2 3">
    <name type="scientific">Daphnia magna</name>
    <dbReference type="NCBI Taxonomy" id="35525"/>
    <lineage>
        <taxon>Eukaryota</taxon>
        <taxon>Metazoa</taxon>
        <taxon>Ecdysozoa</taxon>
        <taxon>Arthropoda</taxon>
        <taxon>Crustacea</taxon>
        <taxon>Branchiopoda</taxon>
        <taxon>Diplostraca</taxon>
        <taxon>Cladocera</taxon>
        <taxon>Anomopoda</taxon>
        <taxon>Daphniidae</taxon>
        <taxon>Daphnia</taxon>
    </lineage>
</organism>
<name>A0A164JHU1_9CRUS</name>
<reference evidence="2 3" key="1">
    <citation type="submission" date="2016-03" db="EMBL/GenBank/DDBJ databases">
        <title>EvidentialGene: Evidence-directed Construction of Genes on Genomes.</title>
        <authorList>
            <person name="Gilbert D.G."/>
            <person name="Choi J.-H."/>
            <person name="Mockaitis K."/>
            <person name="Colbourne J."/>
            <person name="Pfrender M."/>
        </authorList>
    </citation>
    <scope>NUCLEOTIDE SEQUENCE [LARGE SCALE GENOMIC DNA]</scope>
    <source>
        <strain evidence="2 3">Xinb3</strain>
        <tissue evidence="2">Complete organism</tissue>
    </source>
</reference>
<gene>
    <name evidence="2" type="ORF">APZ42_000623</name>
</gene>
<protein>
    <submittedName>
        <fullName evidence="2">Uncharacterized protein</fullName>
    </submittedName>
</protein>
<keyword evidence="1" id="KW-0812">Transmembrane</keyword>
<sequence length="80" mass="9744">MRANFFSRQMSLYPFILFGRKVYYGAYHILVFFPFFSSSTFQSIFLLLMLHLFRGLQRKRNRNSIKRYGRHQTLPSIKKK</sequence>
<accession>A0A164JHU1</accession>